<comment type="caution">
    <text evidence="1">The sequence shown here is derived from an EMBL/GenBank/DDBJ whole genome shotgun (WGS) entry which is preliminary data.</text>
</comment>
<name>A0ABQ9HS08_9NEOP</name>
<evidence type="ECO:0000313" key="2">
    <source>
        <dbReference type="Proteomes" id="UP001159363"/>
    </source>
</evidence>
<organism evidence="1 2">
    <name type="scientific">Dryococelus australis</name>
    <dbReference type="NCBI Taxonomy" id="614101"/>
    <lineage>
        <taxon>Eukaryota</taxon>
        <taxon>Metazoa</taxon>
        <taxon>Ecdysozoa</taxon>
        <taxon>Arthropoda</taxon>
        <taxon>Hexapoda</taxon>
        <taxon>Insecta</taxon>
        <taxon>Pterygota</taxon>
        <taxon>Neoptera</taxon>
        <taxon>Polyneoptera</taxon>
        <taxon>Phasmatodea</taxon>
        <taxon>Verophasmatodea</taxon>
        <taxon>Anareolatae</taxon>
        <taxon>Phasmatidae</taxon>
        <taxon>Eurycanthinae</taxon>
        <taxon>Dryococelus</taxon>
    </lineage>
</organism>
<gene>
    <name evidence="1" type="ORF">PR048_013275</name>
</gene>
<dbReference type="Proteomes" id="UP001159363">
    <property type="component" value="Chromosome X"/>
</dbReference>
<protein>
    <recommendedName>
        <fullName evidence="3">Reverse transcriptase domain-containing protein</fullName>
    </recommendedName>
</protein>
<dbReference type="EMBL" id="JARBHB010000004">
    <property type="protein sequence ID" value="KAJ8887060.1"/>
    <property type="molecule type" value="Genomic_DNA"/>
</dbReference>
<reference evidence="1 2" key="1">
    <citation type="submission" date="2023-02" db="EMBL/GenBank/DDBJ databases">
        <title>LHISI_Scaffold_Assembly.</title>
        <authorList>
            <person name="Stuart O.P."/>
            <person name="Cleave R."/>
            <person name="Magrath M.J.L."/>
            <person name="Mikheyev A.S."/>
        </authorList>
    </citation>
    <scope>NUCLEOTIDE SEQUENCE [LARGE SCALE GENOMIC DNA]</scope>
    <source>
        <strain evidence="1">Daus_M_001</strain>
        <tissue evidence="1">Leg muscle</tissue>
    </source>
</reference>
<sequence length="533" mass="59363">MAVAPEQRVFLNSDGFAENVTFLSEILSSATSQLRSVYAAVLDVKNVFATVQHTPLMNILRSHGAPYQLVWYVHKIYALGTTSIQLPGLIRKGLPLPTGLQSNLDTLVRGLVTIRLEISPGKSHLLSLVAVGKTRKIKVLTEDTFKLGDKYLTPLGVTEWWKYLGISCTARGVKAIRKEINEPLRRISEAPPKPYQRTEILRNFLIPSLRRWLRLPRDVDVGFSHAPPSASGLIAISTSALSGGLPLFSRRVEWADNVEVVFGDFLDSTLKVKNVWKAKLLGSVDGRYLEPSNGSKLSTSWVVSDTSMIPTRDYISLRTSRGRRTYGVLPKCRVGCNKIASANHISQKSVRTHEARMARHNNIVQVVADQCLKRGWSINKEPCKRASPGLRKLDIKAVYKKKREGSHRGCPDSPGQQSSMVLCHKGEKYGMPNRLDAVKSDYNVKEMGVIPIILTWKGNWFPRPALEIQEVVGEGPFLKSLRSNGIPTWTVGRGGVKLGKDLVDTMRLLISSWRWSPTCIGIGPLRYTRKLAI</sequence>
<keyword evidence="2" id="KW-1185">Reference proteome</keyword>
<evidence type="ECO:0000313" key="1">
    <source>
        <dbReference type="EMBL" id="KAJ8887060.1"/>
    </source>
</evidence>
<evidence type="ECO:0008006" key="3">
    <source>
        <dbReference type="Google" id="ProtNLM"/>
    </source>
</evidence>
<accession>A0ABQ9HS08</accession>
<proteinExistence type="predicted"/>